<dbReference type="OrthoDB" id="1305878at2759"/>
<sequence length="99" mass="10969">MLFCILEIGSLATCNVSVAGFTSQSKIDSEGLKPAVGLDFDPNFHRMDEQVNVHLEPGSEGLAPLTRKFLRLSSKATVTHLRKYIALQVLDDISKFNEF</sequence>
<dbReference type="GO" id="GO:0005634">
    <property type="term" value="C:nucleus"/>
    <property type="evidence" value="ECO:0007669"/>
    <property type="project" value="UniProtKB-SubCell"/>
</dbReference>
<dbReference type="InterPro" id="IPR051507">
    <property type="entry name" value="PcG_RING_finger"/>
</dbReference>
<dbReference type="AlphaFoldDB" id="A0A3S5CHC2"/>
<protein>
    <submittedName>
        <fullName evidence="3">Uncharacterized protein</fullName>
    </submittedName>
</protein>
<accession>A0A3S5CHC2</accession>
<gene>
    <name evidence="3" type="ORF">PXEA_LOCUS14823</name>
</gene>
<dbReference type="PANTHER" id="PTHR45893">
    <property type="entry name" value="POLYCOMB GROUP RING FINGER PROTEIN"/>
    <property type="match status" value="1"/>
</dbReference>
<dbReference type="Gene3D" id="3.10.20.90">
    <property type="entry name" value="Phosphatidylinositol 3-kinase Catalytic Subunit, Chain A, domain 1"/>
    <property type="match status" value="1"/>
</dbReference>
<evidence type="ECO:0000256" key="2">
    <source>
        <dbReference type="ARBA" id="ARBA00023242"/>
    </source>
</evidence>
<reference evidence="3" key="1">
    <citation type="submission" date="2018-11" db="EMBL/GenBank/DDBJ databases">
        <authorList>
            <consortium name="Pathogen Informatics"/>
        </authorList>
    </citation>
    <scope>NUCLEOTIDE SEQUENCE</scope>
</reference>
<keyword evidence="4" id="KW-1185">Reference proteome</keyword>
<comment type="subcellular location">
    <subcellularLocation>
        <location evidence="1">Nucleus</location>
    </subcellularLocation>
</comment>
<comment type="caution">
    <text evidence="3">The sequence shown here is derived from an EMBL/GenBank/DDBJ whole genome shotgun (WGS) entry which is preliminary data.</text>
</comment>
<evidence type="ECO:0000313" key="3">
    <source>
        <dbReference type="EMBL" id="VEL21383.1"/>
    </source>
</evidence>
<dbReference type="Proteomes" id="UP000784294">
    <property type="component" value="Unassembled WGS sequence"/>
</dbReference>
<evidence type="ECO:0000313" key="4">
    <source>
        <dbReference type="Proteomes" id="UP000784294"/>
    </source>
</evidence>
<organism evidence="3 4">
    <name type="scientific">Protopolystoma xenopodis</name>
    <dbReference type="NCBI Taxonomy" id="117903"/>
    <lineage>
        <taxon>Eukaryota</taxon>
        <taxon>Metazoa</taxon>
        <taxon>Spiralia</taxon>
        <taxon>Lophotrochozoa</taxon>
        <taxon>Platyhelminthes</taxon>
        <taxon>Monogenea</taxon>
        <taxon>Polyopisthocotylea</taxon>
        <taxon>Polystomatidea</taxon>
        <taxon>Polystomatidae</taxon>
        <taxon>Protopolystoma</taxon>
    </lineage>
</organism>
<proteinExistence type="predicted"/>
<keyword evidence="2" id="KW-0539">Nucleus</keyword>
<dbReference type="EMBL" id="CAAALY010050994">
    <property type="protein sequence ID" value="VEL21383.1"/>
    <property type="molecule type" value="Genomic_DNA"/>
</dbReference>
<evidence type="ECO:0000256" key="1">
    <source>
        <dbReference type="ARBA" id="ARBA00004123"/>
    </source>
</evidence>
<name>A0A3S5CHC2_9PLAT</name>